<evidence type="ECO:0000313" key="1">
    <source>
        <dbReference type="EMBL" id="AIF82349.1"/>
    </source>
</evidence>
<organism evidence="1 2">
    <name type="scientific">Candidatus Nitrososphaera evergladensis SR1</name>
    <dbReference type="NCBI Taxonomy" id="1459636"/>
    <lineage>
        <taxon>Archaea</taxon>
        <taxon>Nitrososphaerota</taxon>
        <taxon>Nitrososphaeria</taxon>
        <taxon>Nitrososphaerales</taxon>
        <taxon>Nitrososphaeraceae</taxon>
        <taxon>Nitrososphaera</taxon>
    </lineage>
</organism>
<dbReference type="KEGG" id="nev:NTE_00267"/>
<accession>A0A075MSM5</accession>
<evidence type="ECO:0000313" key="2">
    <source>
        <dbReference type="Proteomes" id="UP000028194"/>
    </source>
</evidence>
<evidence type="ECO:0008006" key="3">
    <source>
        <dbReference type="Google" id="ProtNLM"/>
    </source>
</evidence>
<dbReference type="Proteomes" id="UP000028194">
    <property type="component" value="Chromosome"/>
</dbReference>
<name>A0A075MSM5_9ARCH</name>
<dbReference type="AlphaFoldDB" id="A0A075MSM5"/>
<keyword evidence="2" id="KW-1185">Reference proteome</keyword>
<dbReference type="STRING" id="1459636.NTE_00267"/>
<sequence length="53" mass="6061">MPGIRCQFCGIPLDNEKQFIGHYIIGHELTLESARSIWNSESGLIVMNEKERV</sequence>
<protein>
    <recommendedName>
        <fullName evidence="3">C2H2-type domain-containing protein</fullName>
    </recommendedName>
</protein>
<dbReference type="HOGENOM" id="CLU_3056944_0_0_2"/>
<proteinExistence type="predicted"/>
<gene>
    <name evidence="1" type="ORF">NTE_00267</name>
</gene>
<reference evidence="1 2" key="1">
    <citation type="journal article" date="2014" name="PLoS ONE">
        <title>Genome Sequence of Candidatus Nitrososphaera evergladensis from Group I.1b Enriched from Everglades Soil Reveals Novel Genomic Features of the Ammonia-Oxidizing Archaea.</title>
        <authorList>
            <person name="Zhalnina K.V."/>
            <person name="Dias R."/>
            <person name="Leonard M.T."/>
            <person name="Dorr de Quadros P."/>
            <person name="Camargo F.A."/>
            <person name="Drew J.C."/>
            <person name="Farmerie W.G."/>
            <person name="Daroub S.H."/>
            <person name="Triplett E.W."/>
        </authorList>
    </citation>
    <scope>NUCLEOTIDE SEQUENCE [LARGE SCALE GENOMIC DNA]</scope>
    <source>
        <strain evidence="1 2">SR1</strain>
    </source>
</reference>
<dbReference type="EMBL" id="CP007174">
    <property type="protein sequence ID" value="AIF82349.1"/>
    <property type="molecule type" value="Genomic_DNA"/>
</dbReference>